<evidence type="ECO:0000256" key="4">
    <source>
        <dbReference type="ARBA" id="ARBA00022989"/>
    </source>
</evidence>
<dbReference type="EMBL" id="CM000137">
    <property type="protein sequence ID" value="EEC69143.1"/>
    <property type="molecule type" value="Genomic_DNA"/>
</dbReference>
<dbReference type="HOGENOM" id="CLU_718420_0_0_1"/>
<name>B8BP95_ORYSI</name>
<sequence length="385" mass="40179">MQPLAQATPSLVCKALNSTADLAKHLPTSVVLAFGVLSPSSTADGSCTAANRALTACLVGACALCCFLLCFSNSYRDGTGAVRYDFVTPSGRLRLIDGSGSLPPRDNRYRLGARDVLHGALSFAVFLAVAMVDHNVVAHFDPVESPATRQLLTSTRGSDEESPEAKAPLLTSSDDGQTMQPLAQATPSLVCKALNSTADLAKHLPTSVVLAFGVLSPSSTADGSCTAANRALTACLVGACALCCFLLCFSNSYRDGTGAVRYDFVTPSGRLRLIDGSGSLPPRDNRYRLGARDVLHGALSFAVFLAMAMVDHNVVAHFYPVESPATRQMLAAVPMAAGVADSFLFAMFPSTCRCIGFPVAAGSVTAYVDCNCFASIASRTHGSSD</sequence>
<dbReference type="Pfam" id="PF05078">
    <property type="entry name" value="DUF679"/>
    <property type="match status" value="2"/>
</dbReference>
<feature type="transmembrane region" description="Helical" evidence="7">
    <location>
        <begin position="293"/>
        <end position="310"/>
    </location>
</feature>
<dbReference type="PANTHER" id="PTHR31621">
    <property type="entry name" value="PROTEIN DMP3"/>
    <property type="match status" value="1"/>
</dbReference>
<evidence type="ECO:0000256" key="7">
    <source>
        <dbReference type="SAM" id="Phobius"/>
    </source>
</evidence>
<gene>
    <name evidence="8" type="ORF">OsI_38076</name>
</gene>
<dbReference type="GO" id="GO:0005737">
    <property type="term" value="C:cytoplasm"/>
    <property type="evidence" value="ECO:0007669"/>
    <property type="project" value="UniProtKB-ARBA"/>
</dbReference>
<dbReference type="Gramene" id="BGIOSGA036324-TA">
    <property type="protein sequence ID" value="BGIOSGA036324-PA"/>
    <property type="gene ID" value="BGIOSGA036324"/>
</dbReference>
<feature type="transmembrane region" description="Helical" evidence="7">
    <location>
        <begin position="231"/>
        <end position="249"/>
    </location>
</feature>
<evidence type="ECO:0000256" key="5">
    <source>
        <dbReference type="ARBA" id="ARBA00023136"/>
    </source>
</evidence>
<keyword evidence="5 7" id="KW-0472">Membrane</keyword>
<evidence type="ECO:0000256" key="2">
    <source>
        <dbReference type="ARBA" id="ARBA00008707"/>
    </source>
</evidence>
<dbReference type="GO" id="GO:0016020">
    <property type="term" value="C:membrane"/>
    <property type="evidence" value="ECO:0007669"/>
    <property type="project" value="UniProtKB-SubCell"/>
</dbReference>
<proteinExistence type="inferred from homology"/>
<comment type="similarity">
    <text evidence="2">Belongs to the plant DMP1 protein family.</text>
</comment>
<evidence type="ECO:0000313" key="8">
    <source>
        <dbReference type="EMBL" id="EEC69143.1"/>
    </source>
</evidence>
<evidence type="ECO:0000256" key="1">
    <source>
        <dbReference type="ARBA" id="ARBA00004141"/>
    </source>
</evidence>
<reference evidence="8 9" key="1">
    <citation type="journal article" date="2005" name="PLoS Biol.">
        <title>The genomes of Oryza sativa: a history of duplications.</title>
        <authorList>
            <person name="Yu J."/>
            <person name="Wang J."/>
            <person name="Lin W."/>
            <person name="Li S."/>
            <person name="Li H."/>
            <person name="Zhou J."/>
            <person name="Ni P."/>
            <person name="Dong W."/>
            <person name="Hu S."/>
            <person name="Zeng C."/>
            <person name="Zhang J."/>
            <person name="Zhang Y."/>
            <person name="Li R."/>
            <person name="Xu Z."/>
            <person name="Li S."/>
            <person name="Li X."/>
            <person name="Zheng H."/>
            <person name="Cong L."/>
            <person name="Lin L."/>
            <person name="Yin J."/>
            <person name="Geng J."/>
            <person name="Li G."/>
            <person name="Shi J."/>
            <person name="Liu J."/>
            <person name="Lv H."/>
            <person name="Li J."/>
            <person name="Wang J."/>
            <person name="Deng Y."/>
            <person name="Ran L."/>
            <person name="Shi X."/>
            <person name="Wang X."/>
            <person name="Wu Q."/>
            <person name="Li C."/>
            <person name="Ren X."/>
            <person name="Wang J."/>
            <person name="Wang X."/>
            <person name="Li D."/>
            <person name="Liu D."/>
            <person name="Zhang X."/>
            <person name="Ji Z."/>
            <person name="Zhao W."/>
            <person name="Sun Y."/>
            <person name="Zhang Z."/>
            <person name="Bao J."/>
            <person name="Han Y."/>
            <person name="Dong L."/>
            <person name="Ji J."/>
            <person name="Chen P."/>
            <person name="Wu S."/>
            <person name="Liu J."/>
            <person name="Xiao Y."/>
            <person name="Bu D."/>
            <person name="Tan J."/>
            <person name="Yang L."/>
            <person name="Ye C."/>
            <person name="Zhang J."/>
            <person name="Xu J."/>
            <person name="Zhou Y."/>
            <person name="Yu Y."/>
            <person name="Zhang B."/>
            <person name="Zhuang S."/>
            <person name="Wei H."/>
            <person name="Liu B."/>
            <person name="Lei M."/>
            <person name="Yu H."/>
            <person name="Li Y."/>
            <person name="Xu H."/>
            <person name="Wei S."/>
            <person name="He X."/>
            <person name="Fang L."/>
            <person name="Zhang Z."/>
            <person name="Zhang Y."/>
            <person name="Huang X."/>
            <person name="Su Z."/>
            <person name="Tong W."/>
            <person name="Li J."/>
            <person name="Tong Z."/>
            <person name="Li S."/>
            <person name="Ye J."/>
            <person name="Wang L."/>
            <person name="Fang L."/>
            <person name="Lei T."/>
            <person name="Chen C."/>
            <person name="Chen H."/>
            <person name="Xu Z."/>
            <person name="Li H."/>
            <person name="Huang H."/>
            <person name="Zhang F."/>
            <person name="Xu H."/>
            <person name="Li N."/>
            <person name="Zhao C."/>
            <person name="Li S."/>
            <person name="Dong L."/>
            <person name="Huang Y."/>
            <person name="Li L."/>
            <person name="Xi Y."/>
            <person name="Qi Q."/>
            <person name="Li W."/>
            <person name="Zhang B."/>
            <person name="Hu W."/>
            <person name="Zhang Y."/>
            <person name="Tian X."/>
            <person name="Jiao Y."/>
            <person name="Liang X."/>
            <person name="Jin J."/>
            <person name="Gao L."/>
            <person name="Zheng W."/>
            <person name="Hao B."/>
            <person name="Liu S."/>
            <person name="Wang W."/>
            <person name="Yuan L."/>
            <person name="Cao M."/>
            <person name="McDermott J."/>
            <person name="Samudrala R."/>
            <person name="Wang J."/>
            <person name="Wong G.K."/>
            <person name="Yang H."/>
        </authorList>
    </citation>
    <scope>NUCLEOTIDE SEQUENCE [LARGE SCALE GENOMIC DNA]</scope>
    <source>
        <strain evidence="9">cv. 93-11</strain>
    </source>
</reference>
<dbReference type="InterPro" id="IPR007770">
    <property type="entry name" value="DMP"/>
</dbReference>
<protein>
    <submittedName>
        <fullName evidence="8">Uncharacterized protein</fullName>
    </submittedName>
</protein>
<feature type="region of interest" description="Disordered" evidence="6">
    <location>
        <begin position="151"/>
        <end position="176"/>
    </location>
</feature>
<evidence type="ECO:0000256" key="6">
    <source>
        <dbReference type="SAM" id="MobiDB-lite"/>
    </source>
</evidence>
<keyword evidence="3 7" id="KW-0812">Transmembrane</keyword>
<keyword evidence="9" id="KW-1185">Reference proteome</keyword>
<feature type="transmembrane region" description="Helical" evidence="7">
    <location>
        <begin position="330"/>
        <end position="348"/>
    </location>
</feature>
<comment type="subcellular location">
    <subcellularLocation>
        <location evidence="1">Membrane</location>
        <topology evidence="1">Multi-pass membrane protein</topology>
    </subcellularLocation>
</comment>
<dbReference type="STRING" id="39946.B8BP95"/>
<dbReference type="GO" id="GO:0010256">
    <property type="term" value="P:endomembrane system organization"/>
    <property type="evidence" value="ECO:0007669"/>
    <property type="project" value="TreeGrafter"/>
</dbReference>
<dbReference type="Proteomes" id="UP000007015">
    <property type="component" value="Chromosome 12"/>
</dbReference>
<evidence type="ECO:0000256" key="3">
    <source>
        <dbReference type="ARBA" id="ARBA00022692"/>
    </source>
</evidence>
<accession>B8BP95</accession>
<organism evidence="8 9">
    <name type="scientific">Oryza sativa subsp. indica</name>
    <name type="common">Rice</name>
    <dbReference type="NCBI Taxonomy" id="39946"/>
    <lineage>
        <taxon>Eukaryota</taxon>
        <taxon>Viridiplantae</taxon>
        <taxon>Streptophyta</taxon>
        <taxon>Embryophyta</taxon>
        <taxon>Tracheophyta</taxon>
        <taxon>Spermatophyta</taxon>
        <taxon>Magnoliopsida</taxon>
        <taxon>Liliopsida</taxon>
        <taxon>Poales</taxon>
        <taxon>Poaceae</taxon>
        <taxon>BOP clade</taxon>
        <taxon>Oryzoideae</taxon>
        <taxon>Oryzeae</taxon>
        <taxon>Oryzinae</taxon>
        <taxon>Oryza</taxon>
        <taxon>Oryza sativa</taxon>
    </lineage>
</organism>
<dbReference type="PANTHER" id="PTHR31621:SF9">
    <property type="entry name" value="OS12G0411500 PROTEIN"/>
    <property type="match status" value="1"/>
</dbReference>
<dbReference type="AlphaFoldDB" id="B8BP95"/>
<keyword evidence="4 7" id="KW-1133">Transmembrane helix</keyword>
<evidence type="ECO:0000313" key="9">
    <source>
        <dbReference type="Proteomes" id="UP000007015"/>
    </source>
</evidence>